<proteinExistence type="predicted"/>
<evidence type="ECO:0000313" key="3">
    <source>
        <dbReference type="Proteomes" id="UP000324800"/>
    </source>
</evidence>
<sequence>MNVIERFHEIMKPIIEKEKRKPKTMLPEQYKHYPNKDGLLFFYPPKNFRPTPIPRPKDLNLTEEQLNEGVAGFTNGHPQIYQSIPKAVIGLIAFAAQQILESKTESEDQEQLTNQIERIVADGTDDNEDNDQSEHAIEPKHFTN</sequence>
<evidence type="ECO:0000313" key="2">
    <source>
        <dbReference type="EMBL" id="KAA6385515.1"/>
    </source>
</evidence>
<dbReference type="EMBL" id="SNRW01005235">
    <property type="protein sequence ID" value="KAA6385515.1"/>
    <property type="molecule type" value="Genomic_DNA"/>
</dbReference>
<organism evidence="2 3">
    <name type="scientific">Streblomastix strix</name>
    <dbReference type="NCBI Taxonomy" id="222440"/>
    <lineage>
        <taxon>Eukaryota</taxon>
        <taxon>Metamonada</taxon>
        <taxon>Preaxostyla</taxon>
        <taxon>Oxymonadida</taxon>
        <taxon>Streblomastigidae</taxon>
        <taxon>Streblomastix</taxon>
    </lineage>
</organism>
<feature type="compositionally biased region" description="Basic and acidic residues" evidence="1">
    <location>
        <begin position="132"/>
        <end position="144"/>
    </location>
</feature>
<protein>
    <submittedName>
        <fullName evidence="2">Uncharacterized protein</fullName>
    </submittedName>
</protein>
<feature type="region of interest" description="Disordered" evidence="1">
    <location>
        <begin position="102"/>
        <end position="144"/>
    </location>
</feature>
<name>A0A5J4VSI0_9EUKA</name>
<evidence type="ECO:0000256" key="1">
    <source>
        <dbReference type="SAM" id="MobiDB-lite"/>
    </source>
</evidence>
<dbReference type="AlphaFoldDB" id="A0A5J4VSI0"/>
<reference evidence="2 3" key="1">
    <citation type="submission" date="2019-03" db="EMBL/GenBank/DDBJ databases">
        <title>Single cell metagenomics reveals metabolic interactions within the superorganism composed of flagellate Streblomastix strix and complex community of Bacteroidetes bacteria on its surface.</title>
        <authorList>
            <person name="Treitli S.C."/>
            <person name="Kolisko M."/>
            <person name="Husnik F."/>
            <person name="Keeling P."/>
            <person name="Hampl V."/>
        </authorList>
    </citation>
    <scope>NUCLEOTIDE SEQUENCE [LARGE SCALE GENOMIC DNA]</scope>
    <source>
        <strain evidence="2">ST1C</strain>
    </source>
</reference>
<comment type="caution">
    <text evidence="2">The sequence shown here is derived from an EMBL/GenBank/DDBJ whole genome shotgun (WGS) entry which is preliminary data.</text>
</comment>
<accession>A0A5J4VSI0</accession>
<gene>
    <name evidence="2" type="ORF">EZS28_018957</name>
</gene>
<dbReference type="Proteomes" id="UP000324800">
    <property type="component" value="Unassembled WGS sequence"/>
</dbReference>